<feature type="compositionally biased region" description="Basic residues" evidence="1">
    <location>
        <begin position="407"/>
        <end position="418"/>
    </location>
</feature>
<dbReference type="GeneID" id="64695580"/>
<feature type="region of interest" description="Disordered" evidence="1">
    <location>
        <begin position="1"/>
        <end position="66"/>
    </location>
</feature>
<sequence>MTKATTAPVHHMNTDSRDNKRTRQPSQHSDMSQSEEEAPSSNKKPTMEKNSAPQPTPQPTPQVNPWHYLQTGAMSANSNIVNGVLTLNNGLKITAPPTGSFPSPQLGQSVWCNVTLSLWDKWPQKEGPKAWARTFRAQYEDNAQMTNIKMRNLIAQVVGEAAASSLLISTPYAEEELYERLPPPYHFLISGIPQTAITRLTGLSVCSSPDITCFFIPYTQPLPNYICTLERFTYPDCEESNTEIAALVKQTIRMHPDISHFIHNHIPSPDAEAAIRTIDSIRVSSLNVAVSCTISHTVWNVYVGSLPNLSLKDYFEWTNRIRNLQFALEDYGTGLVRSEEKQFLCTGCKSYDHPTGLCPFPKIIGWFGPSSSTNNDMSNASLDNRTHNAHNPRGNYARGGRGMVNRGRGRRKRGRGLN</sequence>
<reference evidence="2" key="1">
    <citation type="journal article" date="2020" name="New Phytol.">
        <title>Comparative genomics reveals dynamic genome evolution in host specialist ectomycorrhizal fungi.</title>
        <authorList>
            <person name="Lofgren L.A."/>
            <person name="Nguyen N.H."/>
            <person name="Vilgalys R."/>
            <person name="Ruytinx J."/>
            <person name="Liao H.L."/>
            <person name="Branco S."/>
            <person name="Kuo A."/>
            <person name="LaButti K."/>
            <person name="Lipzen A."/>
            <person name="Andreopoulos W."/>
            <person name="Pangilinan J."/>
            <person name="Riley R."/>
            <person name="Hundley H."/>
            <person name="Na H."/>
            <person name="Barry K."/>
            <person name="Grigoriev I.V."/>
            <person name="Stajich J.E."/>
            <person name="Kennedy P.G."/>
        </authorList>
    </citation>
    <scope>NUCLEOTIDE SEQUENCE</scope>
    <source>
        <strain evidence="2">FC423</strain>
    </source>
</reference>
<gene>
    <name evidence="2" type="ORF">F5147DRAFT_649150</name>
</gene>
<dbReference type="AlphaFoldDB" id="A0A9P7JZA9"/>
<feature type="compositionally biased region" description="Polar residues" evidence="1">
    <location>
        <begin position="39"/>
        <end position="52"/>
    </location>
</feature>
<dbReference type="OrthoDB" id="2664977at2759"/>
<feature type="compositionally biased region" description="Basic and acidic residues" evidence="1">
    <location>
        <begin position="12"/>
        <end position="21"/>
    </location>
</feature>
<proteinExistence type="predicted"/>
<feature type="region of interest" description="Disordered" evidence="1">
    <location>
        <begin position="384"/>
        <end position="418"/>
    </location>
</feature>
<organism evidence="2 3">
    <name type="scientific">Suillus discolor</name>
    <dbReference type="NCBI Taxonomy" id="1912936"/>
    <lineage>
        <taxon>Eukaryota</taxon>
        <taxon>Fungi</taxon>
        <taxon>Dikarya</taxon>
        <taxon>Basidiomycota</taxon>
        <taxon>Agaricomycotina</taxon>
        <taxon>Agaricomycetes</taxon>
        <taxon>Agaricomycetidae</taxon>
        <taxon>Boletales</taxon>
        <taxon>Suillineae</taxon>
        <taxon>Suillaceae</taxon>
        <taxon>Suillus</taxon>
    </lineage>
</organism>
<protein>
    <submittedName>
        <fullName evidence="2">Uncharacterized protein</fullName>
    </submittedName>
</protein>
<dbReference type="EMBL" id="JABBWM010000006">
    <property type="protein sequence ID" value="KAG2116709.1"/>
    <property type="molecule type" value="Genomic_DNA"/>
</dbReference>
<name>A0A9P7JZA9_9AGAM</name>
<evidence type="ECO:0000313" key="3">
    <source>
        <dbReference type="Proteomes" id="UP000823399"/>
    </source>
</evidence>
<comment type="caution">
    <text evidence="2">The sequence shown here is derived from an EMBL/GenBank/DDBJ whole genome shotgun (WGS) entry which is preliminary data.</text>
</comment>
<evidence type="ECO:0000313" key="2">
    <source>
        <dbReference type="EMBL" id="KAG2116709.1"/>
    </source>
</evidence>
<dbReference type="RefSeq" id="XP_041297808.1">
    <property type="nucleotide sequence ID" value="XM_041433321.1"/>
</dbReference>
<dbReference type="Proteomes" id="UP000823399">
    <property type="component" value="Unassembled WGS sequence"/>
</dbReference>
<keyword evidence="3" id="KW-1185">Reference proteome</keyword>
<evidence type="ECO:0000256" key="1">
    <source>
        <dbReference type="SAM" id="MobiDB-lite"/>
    </source>
</evidence>
<accession>A0A9P7JZA9</accession>